<comment type="caution">
    <text evidence="4">The sequence shown here is derived from an EMBL/GenBank/DDBJ whole genome shotgun (WGS) entry which is preliminary data.</text>
</comment>
<dbReference type="AlphaFoldDB" id="A0A6V8PW50"/>
<feature type="domain" description="DHHA1" evidence="2">
    <location>
        <begin position="227"/>
        <end position="323"/>
    </location>
</feature>
<proteinExistence type="predicted"/>
<protein>
    <submittedName>
        <fullName evidence="4">Bifunctional oligoribonuclease and PAP phosphatase NrnA</fullName>
    </submittedName>
</protein>
<dbReference type="PANTHER" id="PTHR47618:SF1">
    <property type="entry name" value="BIFUNCTIONAL OLIGORIBONUCLEASE AND PAP PHOSPHATASE NRNA"/>
    <property type="match status" value="1"/>
</dbReference>
<dbReference type="EMBL" id="BLRZ01000028">
    <property type="protein sequence ID" value="GFP29862.1"/>
    <property type="molecule type" value="Genomic_DNA"/>
</dbReference>
<name>A0A6V8PW50_9ACTN</name>
<keyword evidence="6" id="KW-1185">Reference proteome</keyword>
<evidence type="ECO:0000313" key="4">
    <source>
        <dbReference type="EMBL" id="GFP36765.1"/>
    </source>
</evidence>
<dbReference type="Proteomes" id="UP000588083">
    <property type="component" value="Unassembled WGS sequence"/>
</dbReference>
<reference evidence="5 6" key="1">
    <citation type="journal article" date="2020" name="Front. Microbiol.">
        <title>Single-cell genomics of novel Actinobacteria with the Wood-Ljungdahl pathway discovered in a serpentinizing system.</title>
        <authorList>
            <person name="Merino N."/>
            <person name="Kawai M."/>
            <person name="Boyd E.S."/>
            <person name="Colman D.R."/>
            <person name="McGlynn S.E."/>
            <person name="Nealson K.H."/>
            <person name="Kurokawa K."/>
            <person name="Hongoh Y."/>
        </authorList>
    </citation>
    <scope>NUCLEOTIDE SEQUENCE [LARGE SCALE GENOMIC DNA]</scope>
    <source>
        <strain evidence="3 6">S34</strain>
        <strain evidence="4 5">S44</strain>
    </source>
</reference>
<dbReference type="RefSeq" id="WP_176231074.1">
    <property type="nucleotide sequence ID" value="NZ_BLRZ01000028.1"/>
</dbReference>
<sequence length="330" mass="37566">MNQSLTEIGEEVLKILKEEDRFQVVTHVFPDGDGIGSSLATYKLLKNLGKKVQVHIDSTVPYQYQFLPQAQVLTERVLPEVRARVLIVLDSSDLARIAPCTQEMEEFEYIINVDHHHHNSQFGHLNMVDPGASSTTEMLFYLFWEKVEIDYDMALCLYTGLVFDTGRFQYANTTQRSHHMASHLIGLGVNPNYVFRNVYENQPPGVLDLYARALQRAHFHRDTGLIHSYVKLQDLQDHALSFSASERVIDFLRSVRGVTVAAVFKEYEKGYRVSLRSTGDQDVSKIALSFGGGGHPMAAGFEWHGEMAACLMRLQQEIQRQLKSKRDESQ</sequence>
<dbReference type="Gene3D" id="3.10.310.30">
    <property type="match status" value="1"/>
</dbReference>
<accession>A0A6V8PW50</accession>
<dbReference type="InterPro" id="IPR003156">
    <property type="entry name" value="DHHA1_dom"/>
</dbReference>
<organism evidence="4 5">
    <name type="scientific">Candidatus Hakubella thermalkaliphila</name>
    <dbReference type="NCBI Taxonomy" id="2754717"/>
    <lineage>
        <taxon>Bacteria</taxon>
        <taxon>Bacillati</taxon>
        <taxon>Actinomycetota</taxon>
        <taxon>Actinomycetota incertae sedis</taxon>
        <taxon>Candidatus Hakubellales</taxon>
        <taxon>Candidatus Hakubellaceae</taxon>
        <taxon>Candidatus Hakubella</taxon>
    </lineage>
</organism>
<dbReference type="InterPro" id="IPR051319">
    <property type="entry name" value="Oligoribo/pAp-PDE_c-di-AMP_PDE"/>
</dbReference>
<evidence type="ECO:0000313" key="5">
    <source>
        <dbReference type="Proteomes" id="UP000561271"/>
    </source>
</evidence>
<dbReference type="EMBL" id="BLSC01000020">
    <property type="protein sequence ID" value="GFP36765.1"/>
    <property type="molecule type" value="Genomic_DNA"/>
</dbReference>
<evidence type="ECO:0000313" key="6">
    <source>
        <dbReference type="Proteomes" id="UP000588083"/>
    </source>
</evidence>
<dbReference type="PANTHER" id="PTHR47618">
    <property type="entry name" value="BIFUNCTIONAL OLIGORIBONUCLEASE AND PAP PHOSPHATASE NRNA"/>
    <property type="match status" value="1"/>
</dbReference>
<dbReference type="Proteomes" id="UP000561271">
    <property type="component" value="Unassembled WGS sequence"/>
</dbReference>
<dbReference type="Gene3D" id="3.90.1640.10">
    <property type="entry name" value="inorganic pyrophosphatase (n-terminal core)"/>
    <property type="match status" value="1"/>
</dbReference>
<dbReference type="InterPro" id="IPR038763">
    <property type="entry name" value="DHH_sf"/>
</dbReference>
<evidence type="ECO:0000259" key="1">
    <source>
        <dbReference type="Pfam" id="PF01368"/>
    </source>
</evidence>
<dbReference type="Pfam" id="PF02272">
    <property type="entry name" value="DHHA1"/>
    <property type="match status" value="1"/>
</dbReference>
<gene>
    <name evidence="3" type="ORF">HKBW3S34_00782</name>
    <name evidence="4" type="ORF">HKBW3S44_00446</name>
</gene>
<dbReference type="GO" id="GO:0003676">
    <property type="term" value="F:nucleic acid binding"/>
    <property type="evidence" value="ECO:0007669"/>
    <property type="project" value="InterPro"/>
</dbReference>
<evidence type="ECO:0000313" key="3">
    <source>
        <dbReference type="EMBL" id="GFP29862.1"/>
    </source>
</evidence>
<dbReference type="InterPro" id="IPR001667">
    <property type="entry name" value="DDH_dom"/>
</dbReference>
<dbReference type="SUPFAM" id="SSF64182">
    <property type="entry name" value="DHH phosphoesterases"/>
    <property type="match status" value="1"/>
</dbReference>
<evidence type="ECO:0000259" key="2">
    <source>
        <dbReference type="Pfam" id="PF02272"/>
    </source>
</evidence>
<feature type="domain" description="DDH" evidence="1">
    <location>
        <begin position="23"/>
        <end position="160"/>
    </location>
</feature>
<dbReference type="Pfam" id="PF01368">
    <property type="entry name" value="DHH"/>
    <property type="match status" value="1"/>
</dbReference>